<accession>A0ABY6NU38</accession>
<organism evidence="2 3">
    <name type="scientific">Salinimicrobium tongyeongense</name>
    <dbReference type="NCBI Taxonomy" id="2809707"/>
    <lineage>
        <taxon>Bacteria</taxon>
        <taxon>Pseudomonadati</taxon>
        <taxon>Bacteroidota</taxon>
        <taxon>Flavobacteriia</taxon>
        <taxon>Flavobacteriales</taxon>
        <taxon>Flavobacteriaceae</taxon>
        <taxon>Salinimicrobium</taxon>
    </lineage>
</organism>
<gene>
    <name evidence="2" type="ORF">JRG66_05570</name>
</gene>
<evidence type="ECO:0000313" key="2">
    <source>
        <dbReference type="EMBL" id="UZH56333.1"/>
    </source>
</evidence>
<dbReference type="Proteomes" id="UP001163981">
    <property type="component" value="Chromosome"/>
</dbReference>
<protein>
    <submittedName>
        <fullName evidence="2">Uncharacterized protein</fullName>
    </submittedName>
</protein>
<dbReference type="EMBL" id="CP069620">
    <property type="protein sequence ID" value="UZH56333.1"/>
    <property type="molecule type" value="Genomic_DNA"/>
</dbReference>
<sequence length="125" mass="14268">MKLPLLLLMLPIICVSQTYTSPYTQHLPSGIIEDINRTITFSESEVQIITETPEGKDLYVLRIQQVTSEFLKGSAGEDTIFLCVTRDGKFPTTIRIPYQEKIEIIDVIEPSLDGEGEHYYRFLVD</sequence>
<reference evidence="2" key="1">
    <citation type="submission" date="2021-02" db="EMBL/GenBank/DDBJ databases">
        <title>Salinimicrobium sp. nov. isolated from seawater in Tongyeong, Republic of Korea.</title>
        <authorList>
            <person name="Lee S.-J."/>
        </authorList>
    </citation>
    <scope>NUCLEOTIDE SEQUENCE</scope>
    <source>
        <strain evidence="2">HN-2-9-2</strain>
    </source>
</reference>
<evidence type="ECO:0000313" key="3">
    <source>
        <dbReference type="Proteomes" id="UP001163981"/>
    </source>
</evidence>
<proteinExistence type="predicted"/>
<keyword evidence="1" id="KW-0732">Signal</keyword>
<dbReference type="RefSeq" id="WP_265164824.1">
    <property type="nucleotide sequence ID" value="NZ_CP069620.1"/>
</dbReference>
<keyword evidence="3" id="KW-1185">Reference proteome</keyword>
<feature type="chain" id="PRO_5046133114" evidence="1">
    <location>
        <begin position="21"/>
        <end position="125"/>
    </location>
</feature>
<name>A0ABY6NU38_9FLAO</name>
<feature type="signal peptide" evidence="1">
    <location>
        <begin position="1"/>
        <end position="20"/>
    </location>
</feature>
<evidence type="ECO:0000256" key="1">
    <source>
        <dbReference type="SAM" id="SignalP"/>
    </source>
</evidence>